<name>A0ABD3AY58_9GENT</name>
<sequence length="149" mass="16527">MALTAKNANNIKEYAGASSKVAITDHVEEEEEEEEELFEINLEVVNSIPPPQYYWESCYFTATTATNNCNNNNNNVLLANCLLPISDVSNAVPAVAEAAGRDHHHHAFSFWPADSFLVVESAVPGKLVGFPTFNDFGLQQRNKELKQDQ</sequence>
<dbReference type="Proteomes" id="UP001630127">
    <property type="component" value="Unassembled WGS sequence"/>
</dbReference>
<protein>
    <submittedName>
        <fullName evidence="1">Uncharacterized protein</fullName>
    </submittedName>
</protein>
<keyword evidence="2" id="KW-1185">Reference proteome</keyword>
<dbReference type="AlphaFoldDB" id="A0ABD3AY58"/>
<dbReference type="EMBL" id="JBJUIK010000002">
    <property type="protein sequence ID" value="KAL3536126.1"/>
    <property type="molecule type" value="Genomic_DNA"/>
</dbReference>
<reference evidence="1 2" key="1">
    <citation type="submission" date="2024-11" db="EMBL/GenBank/DDBJ databases">
        <title>A near-complete genome assembly of Cinchona calisaya.</title>
        <authorList>
            <person name="Lian D.C."/>
            <person name="Zhao X.W."/>
            <person name="Wei L."/>
        </authorList>
    </citation>
    <scope>NUCLEOTIDE SEQUENCE [LARGE SCALE GENOMIC DNA]</scope>
    <source>
        <tissue evidence="1">Nenye</tissue>
    </source>
</reference>
<comment type="caution">
    <text evidence="1">The sequence shown here is derived from an EMBL/GenBank/DDBJ whole genome shotgun (WGS) entry which is preliminary data.</text>
</comment>
<evidence type="ECO:0000313" key="1">
    <source>
        <dbReference type="EMBL" id="KAL3536126.1"/>
    </source>
</evidence>
<gene>
    <name evidence="1" type="ORF">ACH5RR_004587</name>
</gene>
<evidence type="ECO:0000313" key="2">
    <source>
        <dbReference type="Proteomes" id="UP001630127"/>
    </source>
</evidence>
<proteinExistence type="predicted"/>
<accession>A0ABD3AY58</accession>
<organism evidence="1 2">
    <name type="scientific">Cinchona calisaya</name>
    <dbReference type="NCBI Taxonomy" id="153742"/>
    <lineage>
        <taxon>Eukaryota</taxon>
        <taxon>Viridiplantae</taxon>
        <taxon>Streptophyta</taxon>
        <taxon>Embryophyta</taxon>
        <taxon>Tracheophyta</taxon>
        <taxon>Spermatophyta</taxon>
        <taxon>Magnoliopsida</taxon>
        <taxon>eudicotyledons</taxon>
        <taxon>Gunneridae</taxon>
        <taxon>Pentapetalae</taxon>
        <taxon>asterids</taxon>
        <taxon>lamiids</taxon>
        <taxon>Gentianales</taxon>
        <taxon>Rubiaceae</taxon>
        <taxon>Cinchonoideae</taxon>
        <taxon>Cinchoneae</taxon>
        <taxon>Cinchona</taxon>
    </lineage>
</organism>